<dbReference type="STRING" id="1121419.SAMN05443529_1124"/>
<evidence type="ECO:0000256" key="1">
    <source>
        <dbReference type="SAM" id="Phobius"/>
    </source>
</evidence>
<protein>
    <submittedName>
        <fullName evidence="2">Uncharacterized protein</fullName>
    </submittedName>
</protein>
<evidence type="ECO:0000313" key="3">
    <source>
        <dbReference type="Proteomes" id="UP000198656"/>
    </source>
</evidence>
<sequence length="39" mass="4517">MNSINVSSIIINILTTLFMFVWIAIAMINAKHWRTILIL</sequence>
<organism evidence="2 3">
    <name type="scientific">Desulfosporosinus hippei DSM 8344</name>
    <dbReference type="NCBI Taxonomy" id="1121419"/>
    <lineage>
        <taxon>Bacteria</taxon>
        <taxon>Bacillati</taxon>
        <taxon>Bacillota</taxon>
        <taxon>Clostridia</taxon>
        <taxon>Eubacteriales</taxon>
        <taxon>Desulfitobacteriaceae</taxon>
        <taxon>Desulfosporosinus</taxon>
    </lineage>
</organism>
<dbReference type="Proteomes" id="UP000198656">
    <property type="component" value="Unassembled WGS sequence"/>
</dbReference>
<proteinExistence type="predicted"/>
<accession>A0A1G8BCZ1</accession>
<dbReference type="AlphaFoldDB" id="A0A1G8BCZ1"/>
<feature type="transmembrane region" description="Helical" evidence="1">
    <location>
        <begin position="6"/>
        <end position="28"/>
    </location>
</feature>
<reference evidence="3" key="1">
    <citation type="submission" date="2016-10" db="EMBL/GenBank/DDBJ databases">
        <authorList>
            <person name="Varghese N."/>
            <person name="Submissions S."/>
        </authorList>
    </citation>
    <scope>NUCLEOTIDE SEQUENCE [LARGE SCALE GENOMIC DNA]</scope>
    <source>
        <strain evidence="3">DSM 8344</strain>
    </source>
</reference>
<name>A0A1G8BCZ1_9FIRM</name>
<keyword evidence="1" id="KW-0472">Membrane</keyword>
<dbReference type="EMBL" id="FNCP01000012">
    <property type="protein sequence ID" value="SDH30971.1"/>
    <property type="molecule type" value="Genomic_DNA"/>
</dbReference>
<gene>
    <name evidence="2" type="ORF">SAMN05443529_1124</name>
</gene>
<keyword evidence="3" id="KW-1185">Reference proteome</keyword>
<keyword evidence="1" id="KW-0812">Transmembrane</keyword>
<keyword evidence="1" id="KW-1133">Transmembrane helix</keyword>
<evidence type="ECO:0000313" key="2">
    <source>
        <dbReference type="EMBL" id="SDH30971.1"/>
    </source>
</evidence>